<keyword evidence="1 2" id="KW-0175">Coiled coil</keyword>
<dbReference type="OrthoDB" id="3549872at2759"/>
<dbReference type="Proteomes" id="UP000504628">
    <property type="component" value="Chromosome 4"/>
</dbReference>
<proteinExistence type="predicted"/>
<dbReference type="GO" id="GO:0005813">
    <property type="term" value="C:centrosome"/>
    <property type="evidence" value="ECO:0007669"/>
    <property type="project" value="TreeGrafter"/>
</dbReference>
<feature type="coiled-coil region" evidence="2">
    <location>
        <begin position="720"/>
        <end position="971"/>
    </location>
</feature>
<accession>A0A7E6DP05</accession>
<dbReference type="InParanoid" id="A0A7E6DP05"/>
<gene>
    <name evidence="6" type="primary">CROCC2</name>
</gene>
<feature type="region of interest" description="Disordered" evidence="3">
    <location>
        <begin position="477"/>
        <end position="516"/>
    </location>
</feature>
<dbReference type="Pfam" id="PF15035">
    <property type="entry name" value="Rootletin"/>
    <property type="match status" value="1"/>
</dbReference>
<dbReference type="FunCoup" id="A0A7E6DP05">
    <property type="interactions" value="27"/>
</dbReference>
<dbReference type="PANTHER" id="PTHR23159:SF16">
    <property type="entry name" value="CILIARY ROOTLET COILED-COIL PROTEIN 2"/>
    <property type="match status" value="1"/>
</dbReference>
<feature type="region of interest" description="Disordered" evidence="3">
    <location>
        <begin position="1"/>
        <end position="22"/>
    </location>
</feature>
<feature type="region of interest" description="Disordered" evidence="3">
    <location>
        <begin position="300"/>
        <end position="328"/>
    </location>
</feature>
<feature type="domain" description="Rootletin-like coiled-coil" evidence="4">
    <location>
        <begin position="84"/>
        <end position="210"/>
    </location>
</feature>
<evidence type="ECO:0000256" key="3">
    <source>
        <dbReference type="SAM" id="MobiDB-lite"/>
    </source>
</evidence>
<feature type="coiled-coil region" evidence="2">
    <location>
        <begin position="1178"/>
        <end position="1366"/>
    </location>
</feature>
<dbReference type="KEGG" id="pdic:114494094"/>
<dbReference type="InterPro" id="IPR055167">
    <property type="entry name" value="Rootletin-like_CC"/>
</dbReference>
<dbReference type="CTD" id="728763"/>
<feature type="non-terminal residue" evidence="6">
    <location>
        <position position="1404"/>
    </location>
</feature>
<feature type="coiled-coil region" evidence="2">
    <location>
        <begin position="417"/>
        <end position="466"/>
    </location>
</feature>
<dbReference type="RefSeq" id="XP_035880908.1">
    <property type="nucleotide sequence ID" value="XM_036025015.1"/>
</dbReference>
<evidence type="ECO:0000256" key="2">
    <source>
        <dbReference type="SAM" id="Coils"/>
    </source>
</evidence>
<evidence type="ECO:0000259" key="4">
    <source>
        <dbReference type="Pfam" id="PF15035"/>
    </source>
</evidence>
<reference evidence="6" key="1">
    <citation type="submission" date="2025-08" db="UniProtKB">
        <authorList>
            <consortium name="RefSeq"/>
        </authorList>
    </citation>
    <scope>IDENTIFICATION</scope>
    <source>
        <tissue evidence="6">Muscle</tissue>
    </source>
</reference>
<organism evidence="5 6">
    <name type="scientific">Phyllostomus discolor</name>
    <name type="common">pale spear-nosed bat</name>
    <dbReference type="NCBI Taxonomy" id="89673"/>
    <lineage>
        <taxon>Eukaryota</taxon>
        <taxon>Metazoa</taxon>
        <taxon>Chordata</taxon>
        <taxon>Craniata</taxon>
        <taxon>Vertebrata</taxon>
        <taxon>Euteleostomi</taxon>
        <taxon>Mammalia</taxon>
        <taxon>Eutheria</taxon>
        <taxon>Laurasiatheria</taxon>
        <taxon>Chiroptera</taxon>
        <taxon>Yangochiroptera</taxon>
        <taxon>Phyllostomidae</taxon>
        <taxon>Phyllostominae</taxon>
        <taxon>Phyllostomus</taxon>
    </lineage>
</organism>
<dbReference type="GeneID" id="114494094"/>
<feature type="compositionally biased region" description="Low complexity" evidence="3">
    <location>
        <begin position="487"/>
        <end position="502"/>
    </location>
</feature>
<keyword evidence="5" id="KW-1185">Reference proteome</keyword>
<feature type="region of interest" description="Disordered" evidence="3">
    <location>
        <begin position="1381"/>
        <end position="1404"/>
    </location>
</feature>
<dbReference type="PANTHER" id="PTHR23159">
    <property type="entry name" value="CENTROSOMAL PROTEIN 2"/>
    <property type="match status" value="1"/>
</dbReference>
<protein>
    <submittedName>
        <fullName evidence="6">Ciliary rootlet coiled-coil protein 2</fullName>
    </submittedName>
</protein>
<feature type="coiled-coil region" evidence="2">
    <location>
        <begin position="1005"/>
        <end position="1071"/>
    </location>
</feature>
<dbReference type="GO" id="GO:0005814">
    <property type="term" value="C:centriole"/>
    <property type="evidence" value="ECO:0007669"/>
    <property type="project" value="TreeGrafter"/>
</dbReference>
<name>A0A7E6DP05_9CHIR</name>
<evidence type="ECO:0000256" key="1">
    <source>
        <dbReference type="ARBA" id="ARBA00023054"/>
    </source>
</evidence>
<feature type="coiled-coil region" evidence="2">
    <location>
        <begin position="533"/>
        <end position="623"/>
    </location>
</feature>
<evidence type="ECO:0000313" key="5">
    <source>
        <dbReference type="Proteomes" id="UP000504628"/>
    </source>
</evidence>
<evidence type="ECO:0000313" key="6">
    <source>
        <dbReference type="RefSeq" id="XP_035880908.1"/>
    </source>
</evidence>
<sequence>MSSASSGPGDGDPAERSPPGLDAVIQKLEDTVLSPEASREDRALTVRGAGWPASPSPLPARIREIVAGSLGEEPPQGVQELAAQAARQEESELLQEQLARLEGLLAQAGAERDELAGRYHAVSKRLQARLETTEARLRRSELEHSMDLEGALGRLEAAEHRSTSLAQVNTLLRQQLAHMKKANDALAAELAGATGSVLRLRAQLELREARRWAHGQVLPPPLPPLHRGCWGQGGPQGPGWARRGAGFHCAPSVGGTLASCLSVSPTRCGRRPLCLEEQPRGLLLLWRQVTALRAPLAELRSAAESPAGPQVSPPGVEAGAGGQSERGWAGRCRVPRGLADMRADTASTARRLHAACLDLDSNLRLSAGSVAGALERRLRDREREMLQLRSRWDAERAALQARLSEQTLLVGKLTEQTSKKERTISSLRADVQRLESEHLRGGRRAAEDLEDQVQSLRRVLSAIAEVARADSGWPVLARSGGAGGEEAPGPLRSPPSTSSPRWSRPPPRAPSPAALDPALGAVQAAIERRRQREQELRLQLESCQAVVAGLREQLSERQRELRAAQRALREREREREGLLDGLEAQRREAQHCRAASDRLGREKEALEAEVAELRGRADAWGSDSQKLEAENAELQGRLLLWAQRMEGLQARWAGRGPDGAPPPARNRGLGLGAALWTHQVQASRVTLGLKEATGSPLPPGPCADLTPSASDLGGLSQGRLEQLEEKVSGLKKELASAREVLTTAQLQRDVLESERAALHGTLARAESSNADLELLVTRLKSEGAQQRDALAQMAALTEGLARDKGALTRQVLQLQQEQDRLRQERAGTQERLVQAEQRLEQLEGQVGQVTCEKQALEEQLAQSLQDREAQTDTLQRALQEKEALSGERAQLLAKQEALERQGQLTAEEAADLRARRDELERSLLEAQRRAEQLQAQREQLEGEAQSTRLARQALQEELEQLRGAWEARETELAREVGRLRNQVARQERGAQLALRSQALGHREDLARLRREKEALRLSLTEEREGAAHRLEQEKQLGARMATEREALEEQLRSLKQERGEALLRLQQEVQQLGGLLPPPQATVSTTAAELRALQAQFEEAVSAHQGETAALLGSLREMAAERSTAGREAERLRAQLGEAREELATLHRELRGREDSLEGLRRTAGEARRALSAEALEKDALQRSGAELRAAVRRAEREKARCQRSKEEKEQEVLVLEAARAAAQKEASELQARLRAAEQAGADARRELRELCRQVRALEAENLQKGREVRQLQDRCAQDARQRQQSRQEALELRRQAAEVEAAREDAQEEVLRLQRKLAEVEAQAQQASGVADGLRARLDGAGRRAHSLEQELAEAGRARQDAQARLDRLWAMLRRELGLRAQSPGRPGSPLEGQCPRRLRGLL</sequence>
<feature type="coiled-coil region" evidence="2">
    <location>
        <begin position="87"/>
        <end position="143"/>
    </location>
</feature>
<feature type="coiled-coil region" evidence="2">
    <location>
        <begin position="1115"/>
        <end position="1149"/>
    </location>
</feature>